<keyword evidence="2" id="KW-0238">DNA-binding</keyword>
<organism evidence="5 6">
    <name type="scientific">Albidovulum aquaemixtae</name>
    <dbReference type="NCBI Taxonomy" id="1542388"/>
    <lineage>
        <taxon>Bacteria</taxon>
        <taxon>Pseudomonadati</taxon>
        <taxon>Pseudomonadota</taxon>
        <taxon>Alphaproteobacteria</taxon>
        <taxon>Rhodobacterales</taxon>
        <taxon>Paracoccaceae</taxon>
        <taxon>Albidovulum</taxon>
    </lineage>
</organism>
<dbReference type="CDD" id="cd07377">
    <property type="entry name" value="WHTH_GntR"/>
    <property type="match status" value="1"/>
</dbReference>
<reference evidence="5 6" key="1">
    <citation type="submission" date="2018-03" db="EMBL/GenBank/DDBJ databases">
        <authorList>
            <person name="Keele B.F."/>
        </authorList>
    </citation>
    <scope>NUCLEOTIDE SEQUENCE [LARGE SCALE GENOMIC DNA]</scope>
    <source>
        <strain evidence="5 6">CECT 8626</strain>
    </source>
</reference>
<dbReference type="PRINTS" id="PR00035">
    <property type="entry name" value="HTHGNTR"/>
</dbReference>
<keyword evidence="1" id="KW-0805">Transcription regulation</keyword>
<evidence type="ECO:0000256" key="2">
    <source>
        <dbReference type="ARBA" id="ARBA00023125"/>
    </source>
</evidence>
<evidence type="ECO:0000313" key="6">
    <source>
        <dbReference type="Proteomes" id="UP000244924"/>
    </source>
</evidence>
<dbReference type="SMART" id="SM00345">
    <property type="entry name" value="HTH_GNTR"/>
    <property type="match status" value="1"/>
</dbReference>
<gene>
    <name evidence="5" type="primary">lldR_2</name>
    <name evidence="5" type="ORF">DEA8626_01693</name>
</gene>
<name>A0A2R8B684_9RHOB</name>
<dbReference type="PROSITE" id="PS50949">
    <property type="entry name" value="HTH_GNTR"/>
    <property type="match status" value="1"/>
</dbReference>
<dbReference type="InterPro" id="IPR008920">
    <property type="entry name" value="TF_FadR/GntR_C"/>
</dbReference>
<sequence>MARMGSADIAALMRREIAKGTYQRHDRLPASRKLAELYGVARNTLRDALGQLEAEGFLETRPGSGTYITFQRDEVSAEAVANASPLELIDARFALEPHVCRLCVLHGRREDFDRLDELCTRMEASVDDPVAFAEADSEFHRTLAETTRNALLIWIIRQINRVRSMDEWTRMRHLTLDPSIIATYNLQHRQILNAIRSREPERATAHMKEHLETARLSLTRAADT</sequence>
<dbReference type="OrthoDB" id="9028214at2"/>
<dbReference type="GO" id="GO:0003700">
    <property type="term" value="F:DNA-binding transcription factor activity"/>
    <property type="evidence" value="ECO:0007669"/>
    <property type="project" value="InterPro"/>
</dbReference>
<dbReference type="GO" id="GO:0003677">
    <property type="term" value="F:DNA binding"/>
    <property type="evidence" value="ECO:0007669"/>
    <property type="project" value="UniProtKB-KW"/>
</dbReference>
<keyword evidence="6" id="KW-1185">Reference proteome</keyword>
<evidence type="ECO:0000256" key="3">
    <source>
        <dbReference type="ARBA" id="ARBA00023163"/>
    </source>
</evidence>
<feature type="domain" description="HTH gntR-type" evidence="4">
    <location>
        <begin position="3"/>
        <end position="71"/>
    </location>
</feature>
<dbReference type="SMART" id="SM00895">
    <property type="entry name" value="FCD"/>
    <property type="match status" value="1"/>
</dbReference>
<accession>A0A2R8B684</accession>
<evidence type="ECO:0000259" key="4">
    <source>
        <dbReference type="PROSITE" id="PS50949"/>
    </source>
</evidence>
<evidence type="ECO:0000256" key="1">
    <source>
        <dbReference type="ARBA" id="ARBA00023015"/>
    </source>
</evidence>
<dbReference type="Gene3D" id="1.10.10.10">
    <property type="entry name" value="Winged helix-like DNA-binding domain superfamily/Winged helix DNA-binding domain"/>
    <property type="match status" value="1"/>
</dbReference>
<keyword evidence="3" id="KW-0804">Transcription</keyword>
<protein>
    <submittedName>
        <fullName evidence="5">L-lactate dehydrogenase operon regulatory protein</fullName>
    </submittedName>
</protein>
<dbReference type="InterPro" id="IPR000524">
    <property type="entry name" value="Tscrpt_reg_HTH_GntR"/>
</dbReference>
<dbReference type="SUPFAM" id="SSF46785">
    <property type="entry name" value="Winged helix' DNA-binding domain"/>
    <property type="match status" value="1"/>
</dbReference>
<dbReference type="AlphaFoldDB" id="A0A2R8B684"/>
<dbReference type="Pfam" id="PF00392">
    <property type="entry name" value="GntR"/>
    <property type="match status" value="1"/>
</dbReference>
<dbReference type="PANTHER" id="PTHR43537:SF5">
    <property type="entry name" value="UXU OPERON TRANSCRIPTIONAL REGULATOR"/>
    <property type="match status" value="1"/>
</dbReference>
<dbReference type="EMBL" id="OMOQ01000001">
    <property type="protein sequence ID" value="SPH18161.1"/>
    <property type="molecule type" value="Genomic_DNA"/>
</dbReference>
<dbReference type="Proteomes" id="UP000244924">
    <property type="component" value="Unassembled WGS sequence"/>
</dbReference>
<proteinExistence type="predicted"/>
<dbReference type="InterPro" id="IPR036390">
    <property type="entry name" value="WH_DNA-bd_sf"/>
</dbReference>
<dbReference type="Gene3D" id="1.20.120.530">
    <property type="entry name" value="GntR ligand-binding domain-like"/>
    <property type="match status" value="1"/>
</dbReference>
<dbReference type="SUPFAM" id="SSF48008">
    <property type="entry name" value="GntR ligand-binding domain-like"/>
    <property type="match status" value="1"/>
</dbReference>
<dbReference type="InterPro" id="IPR036388">
    <property type="entry name" value="WH-like_DNA-bd_sf"/>
</dbReference>
<dbReference type="RefSeq" id="WP_108853380.1">
    <property type="nucleotide sequence ID" value="NZ_OMOQ01000001.1"/>
</dbReference>
<dbReference type="PANTHER" id="PTHR43537">
    <property type="entry name" value="TRANSCRIPTIONAL REGULATOR, GNTR FAMILY"/>
    <property type="match status" value="1"/>
</dbReference>
<dbReference type="Pfam" id="PF07729">
    <property type="entry name" value="FCD"/>
    <property type="match status" value="1"/>
</dbReference>
<dbReference type="InterPro" id="IPR011711">
    <property type="entry name" value="GntR_C"/>
</dbReference>
<evidence type="ECO:0000313" key="5">
    <source>
        <dbReference type="EMBL" id="SPH18161.1"/>
    </source>
</evidence>